<dbReference type="Proteomes" id="UP001224644">
    <property type="component" value="Unassembled WGS sequence"/>
</dbReference>
<dbReference type="Gene3D" id="3.30.70.1700">
    <property type="entry name" value="Phage minor tail protein U"/>
    <property type="match status" value="1"/>
</dbReference>
<evidence type="ECO:0000313" key="1">
    <source>
        <dbReference type="EMBL" id="MDN3592109.1"/>
    </source>
</evidence>
<keyword evidence="2" id="KW-1185">Reference proteome</keyword>
<sequence>MTHPRKLLRHAIRNRLKTAVGGTYPTAADDKVFASRIAPIADDDYPAILIYTREEKDYSEPIDDSLAWRKATLSVVIEGLLRAGESVDDKLDDLAEQIEGALDGWSIPGFEGANMTLHETDIDLVTENVRKPVGAIGLTYAVTYRARKIVQAAGRIPNDVDAILNGYEPTPVIRAGKGPPLSSLPRLP</sequence>
<organism evidence="1 2">
    <name type="scientific">Methylobacterium adhaesivum</name>
    <dbReference type="NCBI Taxonomy" id="333297"/>
    <lineage>
        <taxon>Bacteria</taxon>
        <taxon>Pseudomonadati</taxon>
        <taxon>Pseudomonadota</taxon>
        <taxon>Alphaproteobacteria</taxon>
        <taxon>Hyphomicrobiales</taxon>
        <taxon>Methylobacteriaceae</taxon>
        <taxon>Methylobacterium</taxon>
    </lineage>
</organism>
<gene>
    <name evidence="1" type="ORF">QWZ12_16040</name>
</gene>
<dbReference type="EMBL" id="JAUFPX010000015">
    <property type="protein sequence ID" value="MDN3592109.1"/>
    <property type="molecule type" value="Genomic_DNA"/>
</dbReference>
<comment type="caution">
    <text evidence="1">The sequence shown here is derived from an EMBL/GenBank/DDBJ whole genome shotgun (WGS) entry which is preliminary data.</text>
</comment>
<accession>A0ABT8BK24</accession>
<proteinExistence type="predicted"/>
<evidence type="ECO:0000313" key="2">
    <source>
        <dbReference type="Proteomes" id="UP001224644"/>
    </source>
</evidence>
<protein>
    <submittedName>
        <fullName evidence="1">Uncharacterized protein</fullName>
    </submittedName>
</protein>
<reference evidence="2" key="1">
    <citation type="journal article" date="2019" name="Int. J. Syst. Evol. Microbiol.">
        <title>The Global Catalogue of Microorganisms (GCM) 10K type strain sequencing project: providing services to taxonomists for standard genome sequencing and annotation.</title>
        <authorList>
            <consortium name="The Broad Institute Genomics Platform"/>
            <consortium name="The Broad Institute Genome Sequencing Center for Infectious Disease"/>
            <person name="Wu L."/>
            <person name="Ma J."/>
        </authorList>
    </citation>
    <scope>NUCLEOTIDE SEQUENCE [LARGE SCALE GENOMIC DNA]</scope>
    <source>
        <strain evidence="2">CECT 7069</strain>
    </source>
</reference>
<dbReference type="RefSeq" id="WP_238226209.1">
    <property type="nucleotide sequence ID" value="NZ_BPQD01000016.1"/>
</dbReference>
<dbReference type="InterPro" id="IPR038512">
    <property type="entry name" value="GpU-like_sf"/>
</dbReference>
<name>A0ABT8BK24_9HYPH</name>